<evidence type="ECO:0000313" key="2">
    <source>
        <dbReference type="Proteomes" id="UP001497680"/>
    </source>
</evidence>
<gene>
    <name evidence="1" type="ORF">F4821DRAFT_268702</name>
</gene>
<reference evidence="1 2" key="1">
    <citation type="journal article" date="2022" name="New Phytol.">
        <title>Ecological generalism drives hyperdiversity of secondary metabolite gene clusters in xylarialean endophytes.</title>
        <authorList>
            <person name="Franco M.E.E."/>
            <person name="Wisecaver J.H."/>
            <person name="Arnold A.E."/>
            <person name="Ju Y.M."/>
            <person name="Slot J.C."/>
            <person name="Ahrendt S."/>
            <person name="Moore L.P."/>
            <person name="Eastman K.E."/>
            <person name="Scott K."/>
            <person name="Konkel Z."/>
            <person name="Mondo S.J."/>
            <person name="Kuo A."/>
            <person name="Hayes R.D."/>
            <person name="Haridas S."/>
            <person name="Andreopoulos B."/>
            <person name="Riley R."/>
            <person name="LaButti K."/>
            <person name="Pangilinan J."/>
            <person name="Lipzen A."/>
            <person name="Amirebrahimi M."/>
            <person name="Yan J."/>
            <person name="Adam C."/>
            <person name="Keymanesh K."/>
            <person name="Ng V."/>
            <person name="Louie K."/>
            <person name="Northen T."/>
            <person name="Drula E."/>
            <person name="Henrissat B."/>
            <person name="Hsieh H.M."/>
            <person name="Youens-Clark K."/>
            <person name="Lutzoni F."/>
            <person name="Miadlikowska J."/>
            <person name="Eastwood D.C."/>
            <person name="Hamelin R.C."/>
            <person name="Grigoriev I.V."/>
            <person name="U'Ren J.M."/>
        </authorList>
    </citation>
    <scope>NUCLEOTIDE SEQUENCE [LARGE SCALE GENOMIC DNA]</scope>
    <source>
        <strain evidence="1 2">ER1909</strain>
    </source>
</reference>
<evidence type="ECO:0000313" key="1">
    <source>
        <dbReference type="EMBL" id="KAI6088743.1"/>
    </source>
</evidence>
<protein>
    <submittedName>
        <fullName evidence="1">Uncharacterized protein</fullName>
    </submittedName>
</protein>
<dbReference type="Proteomes" id="UP001497680">
    <property type="component" value="Unassembled WGS sequence"/>
</dbReference>
<dbReference type="EMBL" id="MU394299">
    <property type="protein sequence ID" value="KAI6088743.1"/>
    <property type="molecule type" value="Genomic_DNA"/>
</dbReference>
<proteinExistence type="predicted"/>
<accession>A0ACC0D7V9</accession>
<comment type="caution">
    <text evidence="1">The sequence shown here is derived from an EMBL/GenBank/DDBJ whole genome shotgun (WGS) entry which is preliminary data.</text>
</comment>
<name>A0ACC0D7V9_9PEZI</name>
<organism evidence="1 2">
    <name type="scientific">Hypoxylon rubiginosum</name>
    <dbReference type="NCBI Taxonomy" id="110542"/>
    <lineage>
        <taxon>Eukaryota</taxon>
        <taxon>Fungi</taxon>
        <taxon>Dikarya</taxon>
        <taxon>Ascomycota</taxon>
        <taxon>Pezizomycotina</taxon>
        <taxon>Sordariomycetes</taxon>
        <taxon>Xylariomycetidae</taxon>
        <taxon>Xylariales</taxon>
        <taxon>Hypoxylaceae</taxon>
        <taxon>Hypoxylon</taxon>
    </lineage>
</organism>
<sequence length="419" mass="47755">MLLSYCPTNSTKFFSQISEEAGYQITDPTQSVGWVGNPRFRGTLELVWTCVFTLFTCLWASLHLNIPAPEDTELTKFRRKLKWTFIAASFPELVVGIAFVDWWEARHDAAIMKKNDLANWDSSLCAFVRMGGIWLRGKSDCDHDNTSDETAPFICVEAEIVRKLIQEGTIGQDCVTHEMVDEKSKEDWFVKLVACCQAFYFGLQCVGRLGTGLPITTLEISTAVFAVYALVVYAFWWNKPVDVAMPIILTISQQAFDRVVHLYEPSTPNSYWEKYKYGGNERIIDITKLRRVPNDLSMTNGTNHNLSAYPTLLSALIFAGLHCLAWNLYFPTQQERLIWRISCIVMVVVPLISLILSMMGLHCKRLMKTLRYYIIIVIAVVFYSIARFYLIFGGFIYLRAAPVACYEGVDWVGFIPHIG</sequence>
<keyword evidence="2" id="KW-1185">Reference proteome</keyword>